<organism evidence="5 6">
    <name type="scientific">Brevibacillus centrosporus</name>
    <dbReference type="NCBI Taxonomy" id="54910"/>
    <lineage>
        <taxon>Bacteria</taxon>
        <taxon>Bacillati</taxon>
        <taxon>Bacillota</taxon>
        <taxon>Bacilli</taxon>
        <taxon>Bacillales</taxon>
        <taxon>Paenibacillaceae</taxon>
        <taxon>Brevibacillus</taxon>
    </lineage>
</organism>
<evidence type="ECO:0000256" key="1">
    <source>
        <dbReference type="ARBA" id="ARBA00022630"/>
    </source>
</evidence>
<keyword evidence="3" id="KW-0560">Oxidoreductase</keyword>
<dbReference type="InterPro" id="IPR005107">
    <property type="entry name" value="CO_DH_flav_C"/>
</dbReference>
<dbReference type="InterPro" id="IPR016169">
    <property type="entry name" value="FAD-bd_PCMH_sub2"/>
</dbReference>
<keyword evidence="1" id="KW-0285">Flavoprotein</keyword>
<dbReference type="Gene3D" id="3.30.465.10">
    <property type="match status" value="1"/>
</dbReference>
<dbReference type="InterPro" id="IPR036683">
    <property type="entry name" value="CO_DH_flav_C_dom_sf"/>
</dbReference>
<dbReference type="GO" id="GO:0016491">
    <property type="term" value="F:oxidoreductase activity"/>
    <property type="evidence" value="ECO:0007669"/>
    <property type="project" value="UniProtKB-KW"/>
</dbReference>
<dbReference type="InterPro" id="IPR036318">
    <property type="entry name" value="FAD-bd_PCMH-like_sf"/>
</dbReference>
<dbReference type="InterPro" id="IPR051312">
    <property type="entry name" value="Diverse_Substr_Oxidored"/>
</dbReference>
<dbReference type="Gene3D" id="3.30.390.50">
    <property type="entry name" value="CO dehydrogenase flavoprotein, C-terminal domain"/>
    <property type="match status" value="1"/>
</dbReference>
<dbReference type="InterPro" id="IPR016166">
    <property type="entry name" value="FAD-bd_PCMH"/>
</dbReference>
<accession>A0A1I4DQC4</accession>
<dbReference type="SMART" id="SM01092">
    <property type="entry name" value="CO_deh_flav_C"/>
    <property type="match status" value="1"/>
</dbReference>
<dbReference type="PANTHER" id="PTHR42659">
    <property type="entry name" value="XANTHINE DEHYDROGENASE SUBUNIT C-RELATED"/>
    <property type="match status" value="1"/>
</dbReference>
<evidence type="ECO:0000313" key="6">
    <source>
        <dbReference type="Proteomes" id="UP000198915"/>
    </source>
</evidence>
<dbReference type="AlphaFoldDB" id="A0A1I4DQC4"/>
<dbReference type="Pfam" id="PF03450">
    <property type="entry name" value="CO_deh_flav_C"/>
    <property type="match status" value="1"/>
</dbReference>
<proteinExistence type="predicted"/>
<dbReference type="InterPro" id="IPR016167">
    <property type="entry name" value="FAD-bd_PCMH_sub1"/>
</dbReference>
<dbReference type="Pfam" id="PF00941">
    <property type="entry name" value="FAD_binding_5"/>
    <property type="match status" value="1"/>
</dbReference>
<dbReference type="SUPFAM" id="SSF56176">
    <property type="entry name" value="FAD-binding/transporter-associated domain-like"/>
    <property type="match status" value="1"/>
</dbReference>
<dbReference type="GO" id="GO:0071949">
    <property type="term" value="F:FAD binding"/>
    <property type="evidence" value="ECO:0007669"/>
    <property type="project" value="InterPro"/>
</dbReference>
<dbReference type="Proteomes" id="UP000198915">
    <property type="component" value="Unassembled WGS sequence"/>
</dbReference>
<dbReference type="InterPro" id="IPR002346">
    <property type="entry name" value="Mopterin_DH_FAD-bd"/>
</dbReference>
<name>A0A1I4DQC4_9BACL</name>
<dbReference type="EMBL" id="FORT01000025">
    <property type="protein sequence ID" value="SFK95139.1"/>
    <property type="molecule type" value="Genomic_DNA"/>
</dbReference>
<evidence type="ECO:0000313" key="5">
    <source>
        <dbReference type="EMBL" id="SFK95139.1"/>
    </source>
</evidence>
<dbReference type="Gene3D" id="3.30.43.10">
    <property type="entry name" value="Uridine Diphospho-n-acetylenolpyruvylglucosamine Reductase, domain 2"/>
    <property type="match status" value="1"/>
</dbReference>
<dbReference type="PANTHER" id="PTHR42659:SF2">
    <property type="entry name" value="XANTHINE DEHYDROGENASE SUBUNIT C-RELATED"/>
    <property type="match status" value="1"/>
</dbReference>
<reference evidence="5" key="1">
    <citation type="submission" date="2016-10" db="EMBL/GenBank/DDBJ databases">
        <authorList>
            <person name="de Groot N.N."/>
        </authorList>
    </citation>
    <scope>NUCLEOTIDE SEQUENCE [LARGE SCALE GENOMIC DNA]</scope>
    <source>
        <strain evidence="5">OK042</strain>
    </source>
</reference>
<evidence type="ECO:0000259" key="4">
    <source>
        <dbReference type="PROSITE" id="PS51387"/>
    </source>
</evidence>
<feature type="domain" description="FAD-binding PCMH-type" evidence="4">
    <location>
        <begin position="195"/>
        <end position="371"/>
    </location>
</feature>
<sequence length="486" mass="53760">MLWNEGDAQSVVNHAQDDLCIVALKGKIRSKSGLQTHVGCRFCQFVRLGETDEGFCGCFAQGYLVCVCEAVVRRNRKKHIFCQQGNALDAFFLNKRMSNREVDLSAFQKILTFLRGALQQLDIDVRMTLEKSTEQLRKQAASGSCQKNLSALQSGQVSQLLLPFLQLREDTLDAFEKGLSKAIETDLLAMAIKQRDPAAFEYLRPSSLEEALQYLADLGEDAKIMSGGQSLIPVLNMRLSTPKYLIDIGRVEDLSYIREEDGYLVIGALTKHRDVEFSPLVRKLCPLLIEAVRWIGHPQIRLRGTIGGSIAHADPSAELPCVIAALRGEIVIAHADGEETVTPDEFFLTYLLTSLQPDQMIKELRFPILPETAGYEFTEVSRRHSDFALVEIAAVIDLDENNEITLARLAAGGANPVPCVLEDAEEFLIGKEPTDEVLEEASVLGSEQVEPDSDLHGSVEYRRSLVKALTKRALQTALKRAGGTKG</sequence>
<keyword evidence="6" id="KW-1185">Reference proteome</keyword>
<evidence type="ECO:0000256" key="3">
    <source>
        <dbReference type="ARBA" id="ARBA00023002"/>
    </source>
</evidence>
<keyword evidence="2" id="KW-0274">FAD</keyword>
<evidence type="ECO:0000256" key="2">
    <source>
        <dbReference type="ARBA" id="ARBA00022827"/>
    </source>
</evidence>
<dbReference type="SUPFAM" id="SSF55447">
    <property type="entry name" value="CO dehydrogenase flavoprotein C-terminal domain-like"/>
    <property type="match status" value="1"/>
</dbReference>
<dbReference type="PROSITE" id="PS51387">
    <property type="entry name" value="FAD_PCMH"/>
    <property type="match status" value="1"/>
</dbReference>
<dbReference type="STRING" id="1884381.SAMN05518846_12548"/>
<protein>
    <submittedName>
        <fullName evidence="5">CO or xanthine dehydrogenase, FAD-binding subunit</fullName>
    </submittedName>
</protein>
<gene>
    <name evidence="5" type="ORF">SAMN05518846_12548</name>
</gene>